<keyword evidence="7" id="KW-0508">mRNA splicing</keyword>
<evidence type="ECO:0000256" key="10">
    <source>
        <dbReference type="ARBA" id="ARBA00045970"/>
    </source>
</evidence>
<reference evidence="12" key="1">
    <citation type="submission" date="2022-01" db="UniProtKB">
        <authorList>
            <consortium name="EnsemblMetazoa"/>
        </authorList>
    </citation>
    <scope>IDENTIFICATION</scope>
</reference>
<evidence type="ECO:0000256" key="6">
    <source>
        <dbReference type="ARBA" id="ARBA00022728"/>
    </source>
</evidence>
<dbReference type="KEGG" id="clec:106665899"/>
<evidence type="ECO:0000256" key="3">
    <source>
        <dbReference type="ARBA" id="ARBA00010362"/>
    </source>
</evidence>
<name>A0A8I6RUA3_CIMLE</name>
<dbReference type="PANTHER" id="PTHR13445">
    <property type="entry name" value="TUMOR SUPPRESSING SUBTRANSFERABLE CANDIDATE 4 TSSC4"/>
    <property type="match status" value="1"/>
</dbReference>
<keyword evidence="8" id="KW-0539">Nucleus</keyword>
<feature type="compositionally biased region" description="Basic and acidic residues" evidence="11">
    <location>
        <begin position="199"/>
        <end position="209"/>
    </location>
</feature>
<dbReference type="GO" id="GO:0005737">
    <property type="term" value="C:cytoplasm"/>
    <property type="evidence" value="ECO:0007669"/>
    <property type="project" value="UniProtKB-SubCell"/>
</dbReference>
<dbReference type="AlphaFoldDB" id="A0A8I6RUA3"/>
<evidence type="ECO:0000313" key="13">
    <source>
        <dbReference type="Proteomes" id="UP000494040"/>
    </source>
</evidence>
<proteinExistence type="inferred from homology"/>
<dbReference type="OMA" id="HRNPHKW"/>
<evidence type="ECO:0000256" key="2">
    <source>
        <dbReference type="ARBA" id="ARBA00004496"/>
    </source>
</evidence>
<comment type="similarity">
    <text evidence="3">Belongs to the TSSC4 family.</text>
</comment>
<keyword evidence="6" id="KW-0747">Spliceosome</keyword>
<gene>
    <name evidence="12" type="primary">106665899</name>
</gene>
<evidence type="ECO:0000256" key="11">
    <source>
        <dbReference type="SAM" id="MobiDB-lite"/>
    </source>
</evidence>
<organism evidence="12 13">
    <name type="scientific">Cimex lectularius</name>
    <name type="common">Bed bug</name>
    <name type="synonym">Acanthia lectularia</name>
    <dbReference type="NCBI Taxonomy" id="79782"/>
    <lineage>
        <taxon>Eukaryota</taxon>
        <taxon>Metazoa</taxon>
        <taxon>Ecdysozoa</taxon>
        <taxon>Arthropoda</taxon>
        <taxon>Hexapoda</taxon>
        <taxon>Insecta</taxon>
        <taxon>Pterygota</taxon>
        <taxon>Neoptera</taxon>
        <taxon>Paraneoptera</taxon>
        <taxon>Hemiptera</taxon>
        <taxon>Heteroptera</taxon>
        <taxon>Panheteroptera</taxon>
        <taxon>Cimicomorpha</taxon>
        <taxon>Cimicidae</taxon>
        <taxon>Cimex</taxon>
    </lineage>
</organism>
<keyword evidence="4" id="KW-0963">Cytoplasm</keyword>
<evidence type="ECO:0000256" key="8">
    <source>
        <dbReference type="ARBA" id="ARBA00023242"/>
    </source>
</evidence>
<evidence type="ECO:0000256" key="4">
    <source>
        <dbReference type="ARBA" id="ARBA00022490"/>
    </source>
</evidence>
<comment type="subcellular location">
    <subcellularLocation>
        <location evidence="2">Cytoplasm</location>
    </subcellularLocation>
    <subcellularLocation>
        <location evidence="1">Nucleus</location>
    </subcellularLocation>
</comment>
<dbReference type="PANTHER" id="PTHR13445:SF3">
    <property type="entry name" value="U5 SMALL NUCLEAR RIBONUCLEOPROTEIN TSSC4"/>
    <property type="match status" value="1"/>
</dbReference>
<dbReference type="Pfam" id="PF15264">
    <property type="entry name" value="TSSC4"/>
    <property type="match status" value="1"/>
</dbReference>
<accession>A0A8I6RUA3</accession>
<dbReference type="Proteomes" id="UP000494040">
    <property type="component" value="Unassembled WGS sequence"/>
</dbReference>
<dbReference type="OrthoDB" id="1906282at2759"/>
<dbReference type="GO" id="GO:0006397">
    <property type="term" value="P:mRNA processing"/>
    <property type="evidence" value="ECO:0007669"/>
    <property type="project" value="UniProtKB-KW"/>
</dbReference>
<evidence type="ECO:0000313" key="12">
    <source>
        <dbReference type="EnsemblMetazoa" id="XP_014248189.1"/>
    </source>
</evidence>
<evidence type="ECO:0000256" key="1">
    <source>
        <dbReference type="ARBA" id="ARBA00004123"/>
    </source>
</evidence>
<evidence type="ECO:0000256" key="5">
    <source>
        <dbReference type="ARBA" id="ARBA00022664"/>
    </source>
</evidence>
<evidence type="ECO:0000256" key="9">
    <source>
        <dbReference type="ARBA" id="ARBA00035304"/>
    </source>
</evidence>
<dbReference type="InterPro" id="IPR029338">
    <property type="entry name" value="TSSC4"/>
</dbReference>
<dbReference type="EnsemblMetazoa" id="XM_014392703.2">
    <property type="protein sequence ID" value="XP_014248189.1"/>
    <property type="gene ID" value="LOC106665899"/>
</dbReference>
<dbReference type="GO" id="GO:0005681">
    <property type="term" value="C:spliceosomal complex"/>
    <property type="evidence" value="ECO:0007669"/>
    <property type="project" value="UniProtKB-KW"/>
</dbReference>
<evidence type="ECO:0000256" key="7">
    <source>
        <dbReference type="ARBA" id="ARBA00023187"/>
    </source>
</evidence>
<comment type="function">
    <text evidence="10">Protein associated with the U5 snRNP, during its maturation and its post-splicing recycling and which is required for spliceosomal tri-snRNP complex assembly in the nucleus. Has a molecular sequestering activity and transiently hinders SNRNP200 binding sites for constitutive splicing factors that intervene later during the assembly of the spliceosome and splicing. Together with its molecular sequestering activity, may also function as a molecular adapter and placeholder, coordinating the assembly of the U5 snRNP and its association with the U4/U6 di-snRNP.</text>
</comment>
<keyword evidence="13" id="KW-1185">Reference proteome</keyword>
<protein>
    <recommendedName>
        <fullName evidence="9">U5 small nuclear ribonucleoprotein TSSC4</fullName>
    </recommendedName>
</protein>
<sequence length="209" mass="24663">MFDKSKNFYLKGDLQFNDRQKNVFEELDRMSSKQPENRVTEDEVKFKSRKLTVDPSRKELKSFVGKESIFKRPDIPLQKRSTKLNLPDFVKNPHKWKRYKLDDEEMSDKSNRAVAMAFLEEIRQRKMDTDGEPPPPDKIKFNRNFKEKDGEELAQVDFSEKPSFVNGKLTMPEYVIGQKIKKAKNVDKPRPKATQSCVKLDHLTEEEFE</sequence>
<feature type="region of interest" description="Disordered" evidence="11">
    <location>
        <begin position="185"/>
        <end position="209"/>
    </location>
</feature>
<keyword evidence="5" id="KW-0507">mRNA processing</keyword>
<dbReference type="GO" id="GO:0008380">
    <property type="term" value="P:RNA splicing"/>
    <property type="evidence" value="ECO:0007669"/>
    <property type="project" value="UniProtKB-KW"/>
</dbReference>